<dbReference type="Gene3D" id="3.40.50.2000">
    <property type="entry name" value="Glycogen Phosphorylase B"/>
    <property type="match status" value="2"/>
</dbReference>
<evidence type="ECO:0000313" key="6">
    <source>
        <dbReference type="EMBL" id="USG65422.1"/>
    </source>
</evidence>
<dbReference type="Proteomes" id="UP001056500">
    <property type="component" value="Chromosome"/>
</dbReference>
<dbReference type="InterPro" id="IPR029767">
    <property type="entry name" value="WecB-like"/>
</dbReference>
<dbReference type="NCBIfam" id="TIGR00236">
    <property type="entry name" value="wecB"/>
    <property type="match status" value="1"/>
</dbReference>
<dbReference type="InterPro" id="IPR003331">
    <property type="entry name" value="UDP_GlcNAc_Epimerase_2_dom"/>
</dbReference>
<dbReference type="RefSeq" id="WP_251872506.1">
    <property type="nucleotide sequence ID" value="NZ_CP098755.1"/>
</dbReference>
<sequence length="382" mass="42937">MKKLKVMTVFGTRPEAIKMAPLVHELNKHPEHIEPIVCVTAQHRQMLDQVLEIFSIQPDIDLNIMKDRQTLVQITTRALEQLDHVMKETKPDIVLVHGDTTTTFVASLAAFYNQVAIGHVEAGLRTWDKYSPFPEEMNRQLTGVMADLHFSPTEGAASNLRLENKAEGVIYITGNTAIDALKTTVRDDYSHPVLDQVQGKKMVLMTAHRRENLGEPMRRIFRAVRRLVEEYPQIAVVYPVHLNPAVQEVAQEVLGGHERIHLIEPLDVLDFHNFARRAYLILTDSGGVQEEAPSLGVPVLVLRDTTERPEGIAAGTLKLAGTEEDQVYQMANHLLSDADAYNQMAHAANPYGDGEASRRIVEAILHHFGRRPERPEKFTTGH</sequence>
<dbReference type="Pfam" id="PF02350">
    <property type="entry name" value="Epimerase_2"/>
    <property type="match status" value="1"/>
</dbReference>
<organism evidence="6 7">
    <name type="scientific">Brevibacillus ruminantium</name>
    <dbReference type="NCBI Taxonomy" id="2950604"/>
    <lineage>
        <taxon>Bacteria</taxon>
        <taxon>Bacillati</taxon>
        <taxon>Bacillota</taxon>
        <taxon>Bacilli</taxon>
        <taxon>Bacillales</taxon>
        <taxon>Paenibacillaceae</taxon>
        <taxon>Brevibacillus</taxon>
    </lineage>
</organism>
<keyword evidence="1 4" id="KW-0413">Isomerase</keyword>
<dbReference type="EMBL" id="CP098755">
    <property type="protein sequence ID" value="USG65422.1"/>
    <property type="molecule type" value="Genomic_DNA"/>
</dbReference>
<feature type="domain" description="UDP-N-acetylglucosamine 2-epimerase" evidence="5">
    <location>
        <begin position="25"/>
        <end position="364"/>
    </location>
</feature>
<dbReference type="CDD" id="cd03786">
    <property type="entry name" value="GTB_UDP-GlcNAc_2-Epimerase"/>
    <property type="match status" value="1"/>
</dbReference>
<comment type="similarity">
    <text evidence="2 4">Belongs to the UDP-N-acetylglucosamine 2-epimerase family.</text>
</comment>
<evidence type="ECO:0000256" key="3">
    <source>
        <dbReference type="ARBA" id="ARBA00038858"/>
    </source>
</evidence>
<name>A0ABY4WEC6_9BACL</name>
<evidence type="ECO:0000256" key="4">
    <source>
        <dbReference type="RuleBase" id="RU003513"/>
    </source>
</evidence>
<dbReference type="PANTHER" id="PTHR43174">
    <property type="entry name" value="UDP-N-ACETYLGLUCOSAMINE 2-EPIMERASE"/>
    <property type="match status" value="1"/>
</dbReference>
<proteinExistence type="inferred from homology"/>
<dbReference type="PANTHER" id="PTHR43174:SF2">
    <property type="entry name" value="UDP-N-ACETYLGLUCOSAMINE 2-EPIMERASE"/>
    <property type="match status" value="1"/>
</dbReference>
<accession>A0ABY4WEC6</accession>
<reference evidence="6" key="1">
    <citation type="submission" date="2022-06" db="EMBL/GenBank/DDBJ databases">
        <title>Genome sequencing of Brevibacillus sp. BB3-R1.</title>
        <authorList>
            <person name="Heo J."/>
            <person name="Lee D."/>
            <person name="Won M."/>
            <person name="Han B.-H."/>
            <person name="Hong S.-B."/>
            <person name="Kwon S.-W."/>
        </authorList>
    </citation>
    <scope>NUCLEOTIDE SEQUENCE</scope>
    <source>
        <strain evidence="6">BB3-R1</strain>
    </source>
</reference>
<evidence type="ECO:0000259" key="5">
    <source>
        <dbReference type="Pfam" id="PF02350"/>
    </source>
</evidence>
<dbReference type="EC" id="5.1.3.14" evidence="3"/>
<gene>
    <name evidence="6" type="primary">wecB</name>
    <name evidence="6" type="ORF">NDK47_25505</name>
</gene>
<dbReference type="GO" id="GO:0008761">
    <property type="term" value="F:UDP-N-acetylglucosamine 2-epimerase activity"/>
    <property type="evidence" value="ECO:0007669"/>
    <property type="project" value="UniProtKB-EC"/>
</dbReference>
<evidence type="ECO:0000256" key="2">
    <source>
        <dbReference type="ARBA" id="ARBA00038209"/>
    </source>
</evidence>
<protein>
    <recommendedName>
        <fullName evidence="3">UDP-N-acetylglucosamine 2-epimerase (non-hydrolyzing)</fullName>
        <ecNumber evidence="3">5.1.3.14</ecNumber>
    </recommendedName>
</protein>
<dbReference type="SUPFAM" id="SSF53756">
    <property type="entry name" value="UDP-Glycosyltransferase/glycogen phosphorylase"/>
    <property type="match status" value="1"/>
</dbReference>
<evidence type="ECO:0000313" key="7">
    <source>
        <dbReference type="Proteomes" id="UP001056500"/>
    </source>
</evidence>
<keyword evidence="7" id="KW-1185">Reference proteome</keyword>
<evidence type="ECO:0000256" key="1">
    <source>
        <dbReference type="ARBA" id="ARBA00023235"/>
    </source>
</evidence>